<reference evidence="2" key="1">
    <citation type="journal article" date="2022" name="Microbiol. Resour. Announc.">
        <title>Genome Sequence of Cupriavidus campinensis Strain G5, a Member of a Bacterial Consortium Capable of Polyethylene Degradation.</title>
        <authorList>
            <person name="Schneider B."/>
            <person name="Pfeiffer F."/>
            <person name="Dyall-Smith M."/>
            <person name="Kunte H.J."/>
        </authorList>
    </citation>
    <scope>NUCLEOTIDE SEQUENCE</scope>
    <source>
        <strain evidence="2">G5</strain>
    </source>
</reference>
<dbReference type="Proteomes" id="UP001056132">
    <property type="component" value="Chromosome 1"/>
</dbReference>
<accession>A0AAE9L0R6</accession>
<evidence type="ECO:0000259" key="1">
    <source>
        <dbReference type="Pfam" id="PF04447"/>
    </source>
</evidence>
<proteinExistence type="predicted"/>
<dbReference type="RefSeq" id="WP_250024562.1">
    <property type="nucleotide sequence ID" value="NZ_CP097330.1"/>
</dbReference>
<dbReference type="Pfam" id="PF04447">
    <property type="entry name" value="dATP-dGTP_PPHyd"/>
    <property type="match status" value="1"/>
</dbReference>
<dbReference type="KEGG" id="ccam:M5D45_09630"/>
<organism evidence="2 3">
    <name type="scientific">Cupriavidus campinensis</name>
    <dbReference type="NCBI Taxonomy" id="151783"/>
    <lineage>
        <taxon>Bacteria</taxon>
        <taxon>Pseudomonadati</taxon>
        <taxon>Pseudomonadota</taxon>
        <taxon>Betaproteobacteria</taxon>
        <taxon>Burkholderiales</taxon>
        <taxon>Burkholderiaceae</taxon>
        <taxon>Cupriavidus</taxon>
    </lineage>
</organism>
<name>A0AAE9L0R6_9BURK</name>
<dbReference type="AlphaFoldDB" id="A0AAE9L0R6"/>
<sequence length="173" mass="19576">MSTPTHARIEGFDIYAHLQRQREWSERTFGPGPRTAGVVDHIRKELREIEADPTDIIEWIDVVILALDGAWRAGASPEQIVETIVAKQTKNEGRVWPDWRTADPNKAIEHVKPGCSQCAHCGMDMDMDPFCVQSDVLEAATTRFNRSFSWGLSVNPARQICEGNHFEQHPGRK</sequence>
<dbReference type="EMBL" id="CP097330">
    <property type="protein sequence ID" value="URF02831.1"/>
    <property type="molecule type" value="Genomic_DNA"/>
</dbReference>
<gene>
    <name evidence="2" type="ORF">M5D45_09630</name>
</gene>
<evidence type="ECO:0000313" key="2">
    <source>
        <dbReference type="EMBL" id="URF02831.1"/>
    </source>
</evidence>
<dbReference type="InterPro" id="IPR007538">
    <property type="entry name" value="dATP/dGTP_dipphydrolase_MazZ"/>
</dbReference>
<feature type="domain" description="dATP/dGTP diphosphohydrolase MazZ" evidence="1">
    <location>
        <begin position="20"/>
        <end position="110"/>
    </location>
</feature>
<protein>
    <submittedName>
        <fullName evidence="2">DUF550 domain-containing protein</fullName>
    </submittedName>
</protein>
<evidence type="ECO:0000313" key="3">
    <source>
        <dbReference type="Proteomes" id="UP001056132"/>
    </source>
</evidence>
<reference evidence="2" key="2">
    <citation type="submission" date="2022-05" db="EMBL/GenBank/DDBJ databases">
        <authorList>
            <person name="Kunte H.-J."/>
        </authorList>
    </citation>
    <scope>NUCLEOTIDE SEQUENCE</scope>
    <source>
        <strain evidence="2">G5</strain>
    </source>
</reference>